<dbReference type="EMBL" id="CM044702">
    <property type="protein sequence ID" value="KAI5675589.1"/>
    <property type="molecule type" value="Genomic_DNA"/>
</dbReference>
<sequence>MSLECKSKVWKGALIFVNFSQGIMRTPTSSMRNEFLKRWLKGLEIYSNTNREMSILDRKKAIKLSADIAMASTTTCSTYWSRAIMAKASKHIILGSKNPSSSYNIHQQKMMMIKKTSNYMGKRIRSKKILRKSCTSSRRVKRVISQNGANSIAKKLVKKRTQVLKSLVPGGEFMEDEVCLIRETLDYIVSLRLQVDVMRRLANATTVELEPKK</sequence>
<gene>
    <name evidence="1" type="ORF">M9H77_06539</name>
</gene>
<dbReference type="Proteomes" id="UP001060085">
    <property type="component" value="Linkage Group LG02"/>
</dbReference>
<comment type="caution">
    <text evidence="1">The sequence shown here is derived from an EMBL/GenBank/DDBJ whole genome shotgun (WGS) entry which is preliminary data.</text>
</comment>
<organism evidence="1 2">
    <name type="scientific">Catharanthus roseus</name>
    <name type="common">Madagascar periwinkle</name>
    <name type="synonym">Vinca rosea</name>
    <dbReference type="NCBI Taxonomy" id="4058"/>
    <lineage>
        <taxon>Eukaryota</taxon>
        <taxon>Viridiplantae</taxon>
        <taxon>Streptophyta</taxon>
        <taxon>Embryophyta</taxon>
        <taxon>Tracheophyta</taxon>
        <taxon>Spermatophyta</taxon>
        <taxon>Magnoliopsida</taxon>
        <taxon>eudicotyledons</taxon>
        <taxon>Gunneridae</taxon>
        <taxon>Pentapetalae</taxon>
        <taxon>asterids</taxon>
        <taxon>lamiids</taxon>
        <taxon>Gentianales</taxon>
        <taxon>Apocynaceae</taxon>
        <taxon>Rauvolfioideae</taxon>
        <taxon>Vinceae</taxon>
        <taxon>Catharanthinae</taxon>
        <taxon>Catharanthus</taxon>
    </lineage>
</organism>
<evidence type="ECO:0000313" key="2">
    <source>
        <dbReference type="Proteomes" id="UP001060085"/>
    </source>
</evidence>
<name>A0ACC0BSE5_CATRO</name>
<evidence type="ECO:0000313" key="1">
    <source>
        <dbReference type="EMBL" id="KAI5675589.1"/>
    </source>
</evidence>
<accession>A0ACC0BSE5</accession>
<keyword evidence="2" id="KW-1185">Reference proteome</keyword>
<reference evidence="2" key="1">
    <citation type="journal article" date="2023" name="Nat. Plants">
        <title>Single-cell RNA sequencing provides a high-resolution roadmap for understanding the multicellular compartmentation of specialized metabolism.</title>
        <authorList>
            <person name="Sun S."/>
            <person name="Shen X."/>
            <person name="Li Y."/>
            <person name="Li Y."/>
            <person name="Wang S."/>
            <person name="Li R."/>
            <person name="Zhang H."/>
            <person name="Shen G."/>
            <person name="Guo B."/>
            <person name="Wei J."/>
            <person name="Xu J."/>
            <person name="St-Pierre B."/>
            <person name="Chen S."/>
            <person name="Sun C."/>
        </authorList>
    </citation>
    <scope>NUCLEOTIDE SEQUENCE [LARGE SCALE GENOMIC DNA]</scope>
</reference>
<proteinExistence type="predicted"/>
<protein>
    <submittedName>
        <fullName evidence="1">Uncharacterized protein</fullName>
    </submittedName>
</protein>